<name>A0A1L7XJ34_9HELO</name>
<dbReference type="AlphaFoldDB" id="A0A1L7XJ34"/>
<accession>A0A1L7XJ34</accession>
<gene>
    <name evidence="1" type="ORF">PAC_14955</name>
</gene>
<evidence type="ECO:0000313" key="2">
    <source>
        <dbReference type="Proteomes" id="UP000184330"/>
    </source>
</evidence>
<keyword evidence="2" id="KW-1185">Reference proteome</keyword>
<evidence type="ECO:0000313" key="1">
    <source>
        <dbReference type="EMBL" id="CZR65055.1"/>
    </source>
</evidence>
<dbReference type="EMBL" id="FJOG01000029">
    <property type="protein sequence ID" value="CZR65055.1"/>
    <property type="molecule type" value="Genomic_DNA"/>
</dbReference>
<reference evidence="1 2" key="1">
    <citation type="submission" date="2016-03" db="EMBL/GenBank/DDBJ databases">
        <authorList>
            <person name="Ploux O."/>
        </authorList>
    </citation>
    <scope>NUCLEOTIDE SEQUENCE [LARGE SCALE GENOMIC DNA]</scope>
    <source>
        <strain evidence="1 2">UAMH 11012</strain>
    </source>
</reference>
<organism evidence="1 2">
    <name type="scientific">Phialocephala subalpina</name>
    <dbReference type="NCBI Taxonomy" id="576137"/>
    <lineage>
        <taxon>Eukaryota</taxon>
        <taxon>Fungi</taxon>
        <taxon>Dikarya</taxon>
        <taxon>Ascomycota</taxon>
        <taxon>Pezizomycotina</taxon>
        <taxon>Leotiomycetes</taxon>
        <taxon>Helotiales</taxon>
        <taxon>Mollisiaceae</taxon>
        <taxon>Phialocephala</taxon>
        <taxon>Phialocephala fortinii species complex</taxon>
    </lineage>
</organism>
<sequence length="144" mass="16187">MEAIGIGLEALLDGFDTSMSLVLPGEPEMKCESELYAFGRDAKTGAWSKEPSICRNARHCLREIFQAALRFKASHSITGQVFEFTVSEPGKSHDKGDFKEGTEPDDASEYWRLAELVVYDPGHLLVIHRRFLLDPKQETIVKTE</sequence>
<proteinExistence type="predicted"/>
<dbReference type="Proteomes" id="UP000184330">
    <property type="component" value="Unassembled WGS sequence"/>
</dbReference>
<protein>
    <submittedName>
        <fullName evidence="1">Uncharacterized protein</fullName>
    </submittedName>
</protein>